<organism evidence="2 3">
    <name type="scientific">Mycetocola zhadangensis</name>
    <dbReference type="NCBI Taxonomy" id="1164595"/>
    <lineage>
        <taxon>Bacteria</taxon>
        <taxon>Bacillati</taxon>
        <taxon>Actinomycetota</taxon>
        <taxon>Actinomycetes</taxon>
        <taxon>Micrococcales</taxon>
        <taxon>Microbacteriaceae</taxon>
        <taxon>Mycetocola</taxon>
    </lineage>
</organism>
<dbReference type="Gene3D" id="2.40.30.10">
    <property type="entry name" value="Translation factors"/>
    <property type="match status" value="1"/>
</dbReference>
<dbReference type="OrthoDB" id="9814826at2"/>
<dbReference type="InterPro" id="IPR007037">
    <property type="entry name" value="SIP_rossman_dom"/>
</dbReference>
<sequence length="258" mass="28085">MPFTLARSPRELVFRSAALTRRDWLTPNYARLRFEGDDLRGFDSLGSDDHIRVFFREPGAEPTLDPAVLRSGVSREHTPFAWDADAGILDLEFVIHGDSGVAGPWAATAPIGSTVGVGGPRGSLVLHGDPDSWFLAGDETALPAIKRFVSQMRADAIGSVFVEVPDAAFEQNLDAPAGIRVRWVHRGQDSESTALGAALDSLSGNDRPVGEVFAFIAAEQSIVRQGRALLFDRWNLDPAIAIVKGYWKRGEAEYHAPH</sequence>
<dbReference type="InterPro" id="IPR017938">
    <property type="entry name" value="Riboflavin_synthase-like_b-brl"/>
</dbReference>
<evidence type="ECO:0000313" key="3">
    <source>
        <dbReference type="Proteomes" id="UP000282460"/>
    </source>
</evidence>
<dbReference type="RefSeq" id="WP_121659311.1">
    <property type="nucleotide sequence ID" value="NZ_BMEK01000002.1"/>
</dbReference>
<dbReference type="InterPro" id="IPR017927">
    <property type="entry name" value="FAD-bd_FR_type"/>
</dbReference>
<gene>
    <name evidence="2" type="ORF">D9V28_08640</name>
</gene>
<dbReference type="PANTHER" id="PTHR30157">
    <property type="entry name" value="FERRIC REDUCTASE, NADPH-DEPENDENT"/>
    <property type="match status" value="1"/>
</dbReference>
<dbReference type="InterPro" id="IPR013113">
    <property type="entry name" value="SIP_FAD-bd"/>
</dbReference>
<dbReference type="PROSITE" id="PS51384">
    <property type="entry name" value="FAD_FR"/>
    <property type="match status" value="1"/>
</dbReference>
<dbReference type="Proteomes" id="UP000282460">
    <property type="component" value="Unassembled WGS sequence"/>
</dbReference>
<protein>
    <submittedName>
        <fullName evidence="2">Siderophore-interacting protein</fullName>
    </submittedName>
</protein>
<dbReference type="InterPro" id="IPR039261">
    <property type="entry name" value="FNR_nucleotide-bd"/>
</dbReference>
<keyword evidence="3" id="KW-1185">Reference proteome</keyword>
<evidence type="ECO:0000313" key="2">
    <source>
        <dbReference type="EMBL" id="RLQ84265.1"/>
    </source>
</evidence>
<dbReference type="Gene3D" id="3.40.50.80">
    <property type="entry name" value="Nucleotide-binding domain of ferredoxin-NADP reductase (FNR) module"/>
    <property type="match status" value="1"/>
</dbReference>
<comment type="caution">
    <text evidence="2">The sequence shown here is derived from an EMBL/GenBank/DDBJ whole genome shotgun (WGS) entry which is preliminary data.</text>
</comment>
<evidence type="ECO:0000259" key="1">
    <source>
        <dbReference type="PROSITE" id="PS51384"/>
    </source>
</evidence>
<dbReference type="SUPFAM" id="SSF63380">
    <property type="entry name" value="Riboflavin synthase domain-like"/>
    <property type="match status" value="1"/>
</dbReference>
<dbReference type="CDD" id="cd06193">
    <property type="entry name" value="siderophore_interacting"/>
    <property type="match status" value="1"/>
</dbReference>
<feature type="domain" description="FAD-binding FR-type" evidence="1">
    <location>
        <begin position="12"/>
        <end position="127"/>
    </location>
</feature>
<reference evidence="2 3" key="1">
    <citation type="submission" date="2018-10" db="EMBL/GenBank/DDBJ databases">
        <authorList>
            <person name="Li J."/>
        </authorList>
    </citation>
    <scope>NUCLEOTIDE SEQUENCE [LARGE SCALE GENOMIC DNA]</scope>
    <source>
        <strain evidence="2 3">ZD1-4</strain>
    </source>
</reference>
<proteinExistence type="predicted"/>
<dbReference type="AlphaFoldDB" id="A0A3L7J1Y2"/>
<accession>A0A3L7J1Y2</accession>
<dbReference type="InterPro" id="IPR039374">
    <property type="entry name" value="SIP_fam"/>
</dbReference>
<dbReference type="GO" id="GO:0016491">
    <property type="term" value="F:oxidoreductase activity"/>
    <property type="evidence" value="ECO:0007669"/>
    <property type="project" value="InterPro"/>
</dbReference>
<dbReference type="EMBL" id="RCWJ01000002">
    <property type="protein sequence ID" value="RLQ84265.1"/>
    <property type="molecule type" value="Genomic_DNA"/>
</dbReference>
<dbReference type="Pfam" id="PF04954">
    <property type="entry name" value="SIP"/>
    <property type="match status" value="1"/>
</dbReference>
<dbReference type="PANTHER" id="PTHR30157:SF0">
    <property type="entry name" value="NADPH-DEPENDENT FERRIC-CHELATE REDUCTASE"/>
    <property type="match status" value="1"/>
</dbReference>
<name>A0A3L7J1Y2_9MICO</name>
<dbReference type="Pfam" id="PF08021">
    <property type="entry name" value="FAD_binding_9"/>
    <property type="match status" value="1"/>
</dbReference>